<reference evidence="1 2" key="1">
    <citation type="submission" date="2023-08" db="EMBL/GenBank/DDBJ databases">
        <title>Nocardioides seae sp. nov., a bacterium isolated from a soil.</title>
        <authorList>
            <person name="Wang X."/>
        </authorList>
    </citation>
    <scope>NUCLEOTIDE SEQUENCE [LARGE SCALE GENOMIC DNA]</scope>
    <source>
        <strain evidence="1 2">YZH12</strain>
    </source>
</reference>
<gene>
    <name evidence="1" type="ORF">RDV89_19830</name>
</gene>
<evidence type="ECO:0000313" key="1">
    <source>
        <dbReference type="EMBL" id="MDT9595348.1"/>
    </source>
</evidence>
<dbReference type="Proteomes" id="UP001268542">
    <property type="component" value="Unassembled WGS sequence"/>
</dbReference>
<accession>A0ABU3Q1H2</accession>
<dbReference type="EMBL" id="JAVYII010000011">
    <property type="protein sequence ID" value="MDT9595348.1"/>
    <property type="molecule type" value="Genomic_DNA"/>
</dbReference>
<comment type="caution">
    <text evidence="1">The sequence shown here is derived from an EMBL/GenBank/DDBJ whole genome shotgun (WGS) entry which is preliminary data.</text>
</comment>
<dbReference type="InterPro" id="IPR011335">
    <property type="entry name" value="Restrct_endonuc-II-like"/>
</dbReference>
<sequence length="292" mass="31677">MLTDPVEVLIACGGIATRQRLARSCRRVDIDAALAAGTIVRAHRTLYRLPDLDRALAVAAACSAQVAVLSAAVAHGWEVALQPTRPWLKVGPGQRAPRARAHVIWGEPDEGTGLVTSERTTVLDCARRLPLHDALPVLDSALRHGYDHDTLRADAARLRGKGAPAARRAIGLASGRAANPFESRLRALAVEAGLAVEPQVELALAPGLLEPADPEVARPDLVDRSRSLVLEADSWEFHTGKAAFQADCWRYTVLTLSGWTVLRFTWWQVMHQPDWVRAALARYARDSAARAA</sequence>
<evidence type="ECO:0008006" key="3">
    <source>
        <dbReference type="Google" id="ProtNLM"/>
    </source>
</evidence>
<dbReference type="SUPFAM" id="SSF52980">
    <property type="entry name" value="Restriction endonuclease-like"/>
    <property type="match status" value="1"/>
</dbReference>
<name>A0ABU3Q1H2_9ACTN</name>
<evidence type="ECO:0000313" key="2">
    <source>
        <dbReference type="Proteomes" id="UP001268542"/>
    </source>
</evidence>
<proteinExistence type="predicted"/>
<keyword evidence="2" id="KW-1185">Reference proteome</keyword>
<organism evidence="1 2">
    <name type="scientific">Nocardioides imazamoxiresistens</name>
    <dbReference type="NCBI Taxonomy" id="3231893"/>
    <lineage>
        <taxon>Bacteria</taxon>
        <taxon>Bacillati</taxon>
        <taxon>Actinomycetota</taxon>
        <taxon>Actinomycetes</taxon>
        <taxon>Propionibacteriales</taxon>
        <taxon>Nocardioidaceae</taxon>
        <taxon>Nocardioides</taxon>
    </lineage>
</organism>
<protein>
    <recommendedName>
        <fullName evidence="3">DUF559 domain-containing protein</fullName>
    </recommendedName>
</protein>
<dbReference type="RefSeq" id="WP_315735988.1">
    <property type="nucleotide sequence ID" value="NZ_JAVYII010000011.1"/>
</dbReference>